<proteinExistence type="predicted"/>
<name>A0ABX5ZGJ1_9GAMM</name>
<protein>
    <submittedName>
        <fullName evidence="1">Uncharacterized protein</fullName>
    </submittedName>
</protein>
<dbReference type="Proteomes" id="UP000322509">
    <property type="component" value="Chromosome"/>
</dbReference>
<evidence type="ECO:0000313" key="2">
    <source>
        <dbReference type="Proteomes" id="UP000322509"/>
    </source>
</evidence>
<dbReference type="EMBL" id="CP043550">
    <property type="protein sequence ID" value="QEO57560.1"/>
    <property type="molecule type" value="Genomic_DNA"/>
</dbReference>
<gene>
    <name evidence="1" type="ORF">F0R74_06730</name>
</gene>
<evidence type="ECO:0000313" key="1">
    <source>
        <dbReference type="EMBL" id="QEO57560.1"/>
    </source>
</evidence>
<reference evidence="1 2" key="1">
    <citation type="submission" date="2019-09" db="EMBL/GenBank/DDBJ databases">
        <title>Complete genome sequence of Francisella marina E103-15.</title>
        <authorList>
            <person name="Tekedar H.C."/>
            <person name="Griffin M.J."/>
            <person name="Waldbieser G.C."/>
            <person name="Soto E."/>
        </authorList>
    </citation>
    <scope>NUCLEOTIDE SEQUENCE [LARGE SCALE GENOMIC DNA]</scope>
    <source>
        <strain evidence="1 2">E103-15</strain>
    </source>
</reference>
<sequence length="109" mass="12636">MDYKAIKEKGYFKINDREYKLHKCNFVNSRKIFDNISLLEQFGQGKSVTENKAFLDTESLVFKHITCDDMKIDYDHFEIYPQDYIEVLITGAMAIVSPFFLGSTSLTSS</sequence>
<keyword evidence="2" id="KW-1185">Reference proteome</keyword>
<dbReference type="RefSeq" id="WP_149368740.1">
    <property type="nucleotide sequence ID" value="NZ_CP043550.1"/>
</dbReference>
<accession>A0ABX5ZGJ1</accession>
<organism evidence="1 2">
    <name type="scientific">Francisella marina</name>
    <dbReference type="NCBI Taxonomy" id="2249302"/>
    <lineage>
        <taxon>Bacteria</taxon>
        <taxon>Pseudomonadati</taxon>
        <taxon>Pseudomonadota</taxon>
        <taxon>Gammaproteobacteria</taxon>
        <taxon>Thiotrichales</taxon>
        <taxon>Francisellaceae</taxon>
        <taxon>Francisella</taxon>
    </lineage>
</organism>